<evidence type="ECO:0000313" key="2">
    <source>
        <dbReference type="EnsemblPlants" id="PGSC0003DMT400086673"/>
    </source>
</evidence>
<dbReference type="Proteomes" id="UP000011115">
    <property type="component" value="Unassembled WGS sequence"/>
</dbReference>
<proteinExistence type="predicted"/>
<reference evidence="3" key="1">
    <citation type="journal article" date="2011" name="Nature">
        <title>Genome sequence and analysis of the tuber crop potato.</title>
        <authorList>
            <consortium name="The Potato Genome Sequencing Consortium"/>
        </authorList>
    </citation>
    <scope>NUCLEOTIDE SEQUENCE [LARGE SCALE GENOMIC DNA]</scope>
    <source>
        <strain evidence="3">cv. DM1-3 516 R44</strain>
    </source>
</reference>
<evidence type="ECO:0000313" key="3">
    <source>
        <dbReference type="Proteomes" id="UP000011115"/>
    </source>
</evidence>
<evidence type="ECO:0000256" key="1">
    <source>
        <dbReference type="SAM" id="MobiDB-lite"/>
    </source>
</evidence>
<sequence>MEAEFTREEIDRRRAAPTDTSPEVDVDALPVETPTHTPAFEPSAYSADVKDTRLERSVPEKIDSAILTTLAPIRNTIDELTARVTACESRQGETPEVSTLKAKIVKLKKDIAHLKATHFTALMRGADDKYIPETSGISPTTPGDVQKDDAGNAESDIETDEEQSATQTVPAETSTAAPVDLALLVCLRLLLRLRHATR</sequence>
<reference evidence="2" key="2">
    <citation type="submission" date="2015-06" db="UniProtKB">
        <authorList>
            <consortium name="EnsemblPlants"/>
        </authorList>
    </citation>
    <scope>IDENTIFICATION</scope>
    <source>
        <strain evidence="2">DM1-3 516 R44</strain>
    </source>
</reference>
<protein>
    <submittedName>
        <fullName evidence="2">Polyprotein protein</fullName>
    </submittedName>
</protein>
<accession>M1DC98</accession>
<feature type="region of interest" description="Disordered" evidence="1">
    <location>
        <begin position="132"/>
        <end position="173"/>
    </location>
</feature>
<feature type="region of interest" description="Disordered" evidence="1">
    <location>
        <begin position="1"/>
        <end position="45"/>
    </location>
</feature>
<dbReference type="EnsemblPlants" id="PGSC0003DMT400086673">
    <property type="protein sequence ID" value="PGSC0003DMT400086673"/>
    <property type="gene ID" value="PGSC0003DMG400036244"/>
</dbReference>
<name>M1DC98_SOLTU</name>
<dbReference type="HOGENOM" id="CLU_029307_2_2_1"/>
<feature type="compositionally biased region" description="Polar residues" evidence="1">
    <location>
        <begin position="164"/>
        <end position="173"/>
    </location>
</feature>
<keyword evidence="3" id="KW-1185">Reference proteome</keyword>
<organism evidence="2 3">
    <name type="scientific">Solanum tuberosum</name>
    <name type="common">Potato</name>
    <dbReference type="NCBI Taxonomy" id="4113"/>
    <lineage>
        <taxon>Eukaryota</taxon>
        <taxon>Viridiplantae</taxon>
        <taxon>Streptophyta</taxon>
        <taxon>Embryophyta</taxon>
        <taxon>Tracheophyta</taxon>
        <taxon>Spermatophyta</taxon>
        <taxon>Magnoliopsida</taxon>
        <taxon>eudicotyledons</taxon>
        <taxon>Gunneridae</taxon>
        <taxon>Pentapetalae</taxon>
        <taxon>asterids</taxon>
        <taxon>lamiids</taxon>
        <taxon>Solanales</taxon>
        <taxon>Solanaceae</taxon>
        <taxon>Solanoideae</taxon>
        <taxon>Solaneae</taxon>
        <taxon>Solanum</taxon>
    </lineage>
</organism>
<dbReference type="InParanoid" id="M1DC98"/>
<feature type="compositionally biased region" description="Basic and acidic residues" evidence="1">
    <location>
        <begin position="1"/>
        <end position="16"/>
    </location>
</feature>
<dbReference type="Gramene" id="PGSC0003DMT400086673">
    <property type="protein sequence ID" value="PGSC0003DMT400086673"/>
    <property type="gene ID" value="PGSC0003DMG400036244"/>
</dbReference>
<dbReference type="AlphaFoldDB" id="M1DC98"/>
<dbReference type="PaxDb" id="4113-PGSC0003DMT400086673"/>